<dbReference type="EMBL" id="JPKZ01001440">
    <property type="protein sequence ID" value="KHN81949.1"/>
    <property type="molecule type" value="Genomic_DNA"/>
</dbReference>
<dbReference type="Proteomes" id="UP000031036">
    <property type="component" value="Unassembled WGS sequence"/>
</dbReference>
<evidence type="ECO:0000313" key="1">
    <source>
        <dbReference type="EMBL" id="KHN81949.1"/>
    </source>
</evidence>
<reference evidence="1 2" key="1">
    <citation type="submission" date="2014-11" db="EMBL/GenBank/DDBJ databases">
        <title>Genetic blueprint of the zoonotic pathogen Toxocara canis.</title>
        <authorList>
            <person name="Zhu X.-Q."/>
            <person name="Korhonen P.K."/>
            <person name="Cai H."/>
            <person name="Young N.D."/>
            <person name="Nejsum P."/>
            <person name="von Samson-Himmelstjerna G."/>
            <person name="Boag P.R."/>
            <person name="Tan P."/>
            <person name="Li Q."/>
            <person name="Min J."/>
            <person name="Yang Y."/>
            <person name="Wang X."/>
            <person name="Fang X."/>
            <person name="Hall R.S."/>
            <person name="Hofmann A."/>
            <person name="Sternberg P.W."/>
            <person name="Jex A.R."/>
            <person name="Gasser R.B."/>
        </authorList>
    </citation>
    <scope>NUCLEOTIDE SEQUENCE [LARGE SCALE GENOMIC DNA]</scope>
    <source>
        <strain evidence="1">PN_DK_2014</strain>
    </source>
</reference>
<organism evidence="1 2">
    <name type="scientific">Toxocara canis</name>
    <name type="common">Canine roundworm</name>
    <dbReference type="NCBI Taxonomy" id="6265"/>
    <lineage>
        <taxon>Eukaryota</taxon>
        <taxon>Metazoa</taxon>
        <taxon>Ecdysozoa</taxon>
        <taxon>Nematoda</taxon>
        <taxon>Chromadorea</taxon>
        <taxon>Rhabditida</taxon>
        <taxon>Spirurina</taxon>
        <taxon>Ascaridomorpha</taxon>
        <taxon>Ascaridoidea</taxon>
        <taxon>Toxocaridae</taxon>
        <taxon>Toxocara</taxon>
    </lineage>
</organism>
<accession>A0A0B2VKP4</accession>
<protein>
    <submittedName>
        <fullName evidence="1">Uncharacterized protein</fullName>
    </submittedName>
</protein>
<proteinExistence type="predicted"/>
<gene>
    <name evidence="1" type="ORF">Tcan_04871</name>
</gene>
<name>A0A0B2VKP4_TOXCA</name>
<keyword evidence="2" id="KW-1185">Reference proteome</keyword>
<evidence type="ECO:0000313" key="2">
    <source>
        <dbReference type="Proteomes" id="UP000031036"/>
    </source>
</evidence>
<comment type="caution">
    <text evidence="1">The sequence shown here is derived from an EMBL/GenBank/DDBJ whole genome shotgun (WGS) entry which is preliminary data.</text>
</comment>
<dbReference type="AlphaFoldDB" id="A0A0B2VKP4"/>
<sequence>MGLASAITGFFRIWRQNGHQIKVDVRNAFIIDELLFRPNAKCSRGSDGGIIQIAVTQFLFKEYVWDEFDVIVDKGSPLFVDFDHYLADKGESVQALYVGDSFDPSGFDHYLADKGESVQALYVGDSFDPSGFGERPSVNKLLLVAAPTIINMFLHF</sequence>